<dbReference type="Proteomes" id="UP000215223">
    <property type="component" value="Unassembled WGS sequence"/>
</dbReference>
<dbReference type="EMBL" id="NMQT01000190">
    <property type="protein sequence ID" value="OXM44240.1"/>
    <property type="molecule type" value="Genomic_DNA"/>
</dbReference>
<comment type="caution">
    <text evidence="1">The sequence shown here is derived from an EMBL/GenBank/DDBJ whole genome shotgun (WGS) entry which is preliminary data.</text>
</comment>
<dbReference type="OrthoDB" id="3698953at2"/>
<dbReference type="AlphaFoldDB" id="A0A229RC47"/>
<protein>
    <submittedName>
        <fullName evidence="1">Uncharacterized protein</fullName>
    </submittedName>
</protein>
<reference evidence="1 2" key="1">
    <citation type="submission" date="2017-07" db="EMBL/GenBank/DDBJ databases">
        <title>Amycolatopsis thailandensis Genome sequencing and assembly.</title>
        <authorList>
            <person name="Kaur N."/>
            <person name="Mayilraj S."/>
        </authorList>
    </citation>
    <scope>NUCLEOTIDE SEQUENCE [LARGE SCALE GENOMIC DNA]</scope>
    <source>
        <strain evidence="1 2">JCM 16380</strain>
    </source>
</reference>
<evidence type="ECO:0000313" key="1">
    <source>
        <dbReference type="EMBL" id="OXM44240.1"/>
    </source>
</evidence>
<organism evidence="1 2">
    <name type="scientific">Amycolatopsis thailandensis</name>
    <dbReference type="NCBI Taxonomy" id="589330"/>
    <lineage>
        <taxon>Bacteria</taxon>
        <taxon>Bacillati</taxon>
        <taxon>Actinomycetota</taxon>
        <taxon>Actinomycetes</taxon>
        <taxon>Pseudonocardiales</taxon>
        <taxon>Pseudonocardiaceae</taxon>
        <taxon>Amycolatopsis</taxon>
    </lineage>
</organism>
<accession>A0A229RC47</accession>
<gene>
    <name evidence="1" type="ORF">CFP71_40515</name>
</gene>
<dbReference type="RefSeq" id="WP_093939192.1">
    <property type="nucleotide sequence ID" value="NZ_NMQT01000190.1"/>
</dbReference>
<proteinExistence type="predicted"/>
<keyword evidence="2" id="KW-1185">Reference proteome</keyword>
<sequence>MTEHTLTPNSTSPHHVIIVGWDSRIHTFFARVYRDAPGTNPENVLWEGMDTGEYTNASDILALVTPYTDTQKVNIPKLTAALTEDQRIARYAPRGRNNAATRW</sequence>
<evidence type="ECO:0000313" key="2">
    <source>
        <dbReference type="Proteomes" id="UP000215223"/>
    </source>
</evidence>
<name>A0A229RC47_9PSEU</name>